<reference evidence="19" key="1">
    <citation type="journal article" date="2018" name="Nat. Microbiol.">
        <title>Leveraging single-cell genomics to expand the fungal tree of life.</title>
        <authorList>
            <person name="Ahrendt S.R."/>
            <person name="Quandt C.A."/>
            <person name="Ciobanu D."/>
            <person name="Clum A."/>
            <person name="Salamov A."/>
            <person name="Andreopoulos B."/>
            <person name="Cheng J.F."/>
            <person name="Woyke T."/>
            <person name="Pelin A."/>
            <person name="Henrissat B."/>
            <person name="Reynolds N.K."/>
            <person name="Benny G.L."/>
            <person name="Smith M.E."/>
            <person name="James T.Y."/>
            <person name="Grigoriev I.V."/>
        </authorList>
    </citation>
    <scope>NUCLEOTIDE SEQUENCE [LARGE SCALE GENOMIC DNA]</scope>
    <source>
        <strain evidence="19">ATCC 52028</strain>
    </source>
</reference>
<evidence type="ECO:0000256" key="11">
    <source>
        <dbReference type="ARBA" id="ARBA00022833"/>
    </source>
</evidence>
<organism evidence="18 19">
    <name type="scientific">Caulochytrium protostelioides</name>
    <dbReference type="NCBI Taxonomy" id="1555241"/>
    <lineage>
        <taxon>Eukaryota</taxon>
        <taxon>Fungi</taxon>
        <taxon>Fungi incertae sedis</taxon>
        <taxon>Chytridiomycota</taxon>
        <taxon>Chytridiomycota incertae sedis</taxon>
        <taxon>Chytridiomycetes</taxon>
        <taxon>Caulochytriales</taxon>
        <taxon>Caulochytriaceae</taxon>
        <taxon>Caulochytrium</taxon>
    </lineage>
</organism>
<keyword evidence="19" id="KW-1185">Reference proteome</keyword>
<dbReference type="PANTHER" id="PTHR11630">
    <property type="entry name" value="DNA REPLICATION LICENSING FACTOR MCM FAMILY MEMBER"/>
    <property type="match status" value="1"/>
</dbReference>
<dbReference type="Gene3D" id="2.20.28.10">
    <property type="match status" value="1"/>
</dbReference>
<evidence type="ECO:0000256" key="4">
    <source>
        <dbReference type="ARBA" id="ARBA00018925"/>
    </source>
</evidence>
<keyword evidence="13" id="KW-0238">DNA-binding</keyword>
<dbReference type="SUPFAM" id="SSF50249">
    <property type="entry name" value="Nucleic acid-binding proteins"/>
    <property type="match status" value="1"/>
</dbReference>
<dbReference type="EMBL" id="ML014159">
    <property type="protein sequence ID" value="RKP01835.1"/>
    <property type="molecule type" value="Genomic_DNA"/>
</dbReference>
<evidence type="ECO:0000256" key="8">
    <source>
        <dbReference type="ARBA" id="ARBA00022771"/>
    </source>
</evidence>
<accession>A0A4P9X974</accession>
<dbReference type="Pfam" id="PF17207">
    <property type="entry name" value="MCM_OB"/>
    <property type="match status" value="1"/>
</dbReference>
<dbReference type="GO" id="GO:0003697">
    <property type="term" value="F:single-stranded DNA binding"/>
    <property type="evidence" value="ECO:0007669"/>
    <property type="project" value="TreeGrafter"/>
</dbReference>
<comment type="similarity">
    <text evidence="2">Belongs to the MCM family.</text>
</comment>
<feature type="domain" description="MCM C-terminal AAA(+) ATPase" evidence="17">
    <location>
        <begin position="388"/>
        <end position="594"/>
    </location>
</feature>
<dbReference type="OrthoDB" id="844at2759"/>
<keyword evidence="11" id="KW-0862">Zinc</keyword>
<dbReference type="InterPro" id="IPR018525">
    <property type="entry name" value="MCM_CS"/>
</dbReference>
<sequence length="828" mass="91539">MLDDAAEYSDLDLAERMLVDAKLDMRDRARAVAEGRLPAAFEDDDDVDGLALGAGMPMKMRRRRRTGAAGGGGPSTDDGEITLPAEALEDVKGGPLQALVGMEGPRRTIQAEFQAFLTSYVDDRGVSVYGERIRAMCEANGESLEVNYQHLVCTRAVLAYYVSNSPADVLKIFDAVALQVVCTAFPEYDQIKSEIHVRITDLPSIDNLRDLRQSQLNALVRVSGVVTRRTGVFPQLKYVKYECAKCSGLLGPFQQDEGGRELRIGACMHCQSKGPFNVVHEQTVYRNYQKLTLQESPGTVPAGRLPRHREVVLMWDLVDAARPGDEIEVIGIYRNTFDLNLNVHNGFPVFSTLIEANSIAKRSDRIALYRLNSADEREIRTLARDPKIRQRIVASIAPSIFGHDDVRTAIALSLFGGVAKNPQGKHRLRGDINVLLMGDPGMAKSQFLKYAEKTAHRAVYTTGQGASAVGLTASVHKDPVSREWTLEGGALVMADKGVCLIDEFDKMNEKDRTSIHEAMEQQSISVSKAGIITTLQARCAVIAAANPVGGRYKPQLPFSQNVDLEEPIVSRFDILCVIRDLANPIEDEHLARFVVGSHMRNHPQALEEAAAAEPPTENGAAAVPGRASEPAASPSGVPLIPQDLLRKYIMYARDRVHPKFTDVDREKVVALYCEIRQQSLIGSALPITVRYLESMIRMAEASARMHLRDHVRQSDIDFAIRVMVRSFLDAQKASNRRALEGALSKYLSYEQDDDDVLHHVLGVMTAQDVRAAMLRHGAMPERIELSMADLEAQAARLNISDIGDYLRGPLFRSSYQADFETRKIVKVL</sequence>
<feature type="region of interest" description="Disordered" evidence="16">
    <location>
        <begin position="609"/>
        <end position="635"/>
    </location>
</feature>
<protein>
    <recommendedName>
        <fullName evidence="4">DNA replication licensing factor MCM2</fullName>
        <ecNumber evidence="3">3.6.4.12</ecNumber>
    </recommendedName>
</protein>
<dbReference type="GO" id="GO:0043596">
    <property type="term" value="C:nuclear replication fork"/>
    <property type="evidence" value="ECO:0007669"/>
    <property type="project" value="UniProtKB-ARBA"/>
</dbReference>
<keyword evidence="7" id="KW-0547">Nucleotide-binding</keyword>
<dbReference type="PROSITE" id="PS50051">
    <property type="entry name" value="MCM_2"/>
    <property type="match status" value="1"/>
</dbReference>
<dbReference type="FunFam" id="3.40.50.300:FF:000138">
    <property type="entry name" value="DNA helicase"/>
    <property type="match status" value="1"/>
</dbReference>
<evidence type="ECO:0000256" key="16">
    <source>
        <dbReference type="SAM" id="MobiDB-lite"/>
    </source>
</evidence>
<keyword evidence="8" id="KW-0863">Zinc-finger</keyword>
<evidence type="ECO:0000256" key="14">
    <source>
        <dbReference type="ARBA" id="ARBA00023242"/>
    </source>
</evidence>
<dbReference type="Pfam" id="PF23669">
    <property type="entry name" value="WHD_MCM2"/>
    <property type="match status" value="1"/>
</dbReference>
<evidence type="ECO:0000256" key="3">
    <source>
        <dbReference type="ARBA" id="ARBA00012551"/>
    </source>
</evidence>
<dbReference type="InterPro" id="IPR041562">
    <property type="entry name" value="MCM_lid"/>
</dbReference>
<dbReference type="InterPro" id="IPR027417">
    <property type="entry name" value="P-loop_NTPase"/>
</dbReference>
<evidence type="ECO:0000256" key="15">
    <source>
        <dbReference type="ARBA" id="ARBA00023306"/>
    </source>
</evidence>
<dbReference type="AlphaFoldDB" id="A0A4P9X974"/>
<dbReference type="SUPFAM" id="SSF52540">
    <property type="entry name" value="P-loop containing nucleoside triphosphate hydrolases"/>
    <property type="match status" value="1"/>
</dbReference>
<dbReference type="EC" id="3.6.4.12" evidence="3"/>
<dbReference type="GO" id="GO:0006279">
    <property type="term" value="P:premeiotic DNA replication"/>
    <property type="evidence" value="ECO:0007669"/>
    <property type="project" value="UniProtKB-ARBA"/>
</dbReference>
<dbReference type="GO" id="GO:0031261">
    <property type="term" value="C:DNA replication preinitiation complex"/>
    <property type="evidence" value="ECO:0007669"/>
    <property type="project" value="UniProtKB-ARBA"/>
</dbReference>
<proteinExistence type="inferred from homology"/>
<dbReference type="Gene3D" id="2.40.50.140">
    <property type="entry name" value="Nucleic acid-binding proteins"/>
    <property type="match status" value="1"/>
</dbReference>
<dbReference type="InterPro" id="IPR031327">
    <property type="entry name" value="MCM"/>
</dbReference>
<evidence type="ECO:0000256" key="9">
    <source>
        <dbReference type="ARBA" id="ARBA00022801"/>
    </source>
</evidence>
<evidence type="ECO:0000256" key="12">
    <source>
        <dbReference type="ARBA" id="ARBA00022840"/>
    </source>
</evidence>
<dbReference type="InterPro" id="IPR012340">
    <property type="entry name" value="NA-bd_OB-fold"/>
</dbReference>
<dbReference type="GO" id="GO:0043138">
    <property type="term" value="F:3'-5' DNA helicase activity"/>
    <property type="evidence" value="ECO:0007669"/>
    <property type="project" value="TreeGrafter"/>
</dbReference>
<dbReference type="STRING" id="1555241.A0A4P9X974"/>
<dbReference type="GO" id="GO:0017116">
    <property type="term" value="F:single-stranded DNA helicase activity"/>
    <property type="evidence" value="ECO:0007669"/>
    <property type="project" value="TreeGrafter"/>
</dbReference>
<dbReference type="GO" id="GO:0016787">
    <property type="term" value="F:hydrolase activity"/>
    <property type="evidence" value="ECO:0007669"/>
    <property type="project" value="UniProtKB-KW"/>
</dbReference>
<dbReference type="GO" id="GO:0042555">
    <property type="term" value="C:MCM complex"/>
    <property type="evidence" value="ECO:0007669"/>
    <property type="project" value="InterPro"/>
</dbReference>
<dbReference type="PRINTS" id="PR01658">
    <property type="entry name" value="MCMPROTEIN2"/>
</dbReference>
<evidence type="ECO:0000256" key="10">
    <source>
        <dbReference type="ARBA" id="ARBA00022806"/>
    </source>
</evidence>
<evidence type="ECO:0000256" key="7">
    <source>
        <dbReference type="ARBA" id="ARBA00022741"/>
    </source>
</evidence>
<feature type="compositionally biased region" description="Low complexity" evidence="16">
    <location>
        <begin position="609"/>
        <end position="622"/>
    </location>
</feature>
<dbReference type="Gene3D" id="3.30.1640.10">
    <property type="entry name" value="mini-chromosome maintenance (MCM) complex, chain A, domain 1"/>
    <property type="match status" value="1"/>
</dbReference>
<dbReference type="GO" id="GO:0000727">
    <property type="term" value="P:double-strand break repair via break-induced replication"/>
    <property type="evidence" value="ECO:0007669"/>
    <property type="project" value="TreeGrafter"/>
</dbReference>
<dbReference type="SMART" id="SM00350">
    <property type="entry name" value="MCM"/>
    <property type="match status" value="1"/>
</dbReference>
<dbReference type="PANTHER" id="PTHR11630:SF44">
    <property type="entry name" value="DNA REPLICATION LICENSING FACTOR MCM2"/>
    <property type="match status" value="1"/>
</dbReference>
<dbReference type="InterPro" id="IPR059098">
    <property type="entry name" value="WHD_MCM2"/>
</dbReference>
<dbReference type="PRINTS" id="PR01657">
    <property type="entry name" value="MCMFAMILY"/>
</dbReference>
<gene>
    <name evidence="18" type="ORF">CXG81DRAFT_11464</name>
</gene>
<keyword evidence="10" id="KW-0347">Helicase</keyword>
<evidence type="ECO:0000256" key="1">
    <source>
        <dbReference type="ARBA" id="ARBA00004123"/>
    </source>
</evidence>
<keyword evidence="15" id="KW-0131">Cell cycle</keyword>
<keyword evidence="5" id="KW-0235">DNA replication</keyword>
<evidence type="ECO:0000256" key="6">
    <source>
        <dbReference type="ARBA" id="ARBA00022723"/>
    </source>
</evidence>
<evidence type="ECO:0000313" key="19">
    <source>
        <dbReference type="Proteomes" id="UP000274922"/>
    </source>
</evidence>
<keyword evidence="12" id="KW-0067">ATP-binding</keyword>
<evidence type="ECO:0000313" key="18">
    <source>
        <dbReference type="EMBL" id="RKP01835.1"/>
    </source>
</evidence>
<dbReference type="Pfam" id="PF17855">
    <property type="entry name" value="MCM_lid"/>
    <property type="match status" value="1"/>
</dbReference>
<evidence type="ECO:0000256" key="2">
    <source>
        <dbReference type="ARBA" id="ARBA00008010"/>
    </source>
</evidence>
<keyword evidence="9" id="KW-0378">Hydrolase</keyword>
<dbReference type="Pfam" id="PF14551">
    <property type="entry name" value="MCM_N"/>
    <property type="match status" value="1"/>
</dbReference>
<dbReference type="GO" id="GO:0005656">
    <property type="term" value="C:nuclear pre-replicative complex"/>
    <property type="evidence" value="ECO:0007669"/>
    <property type="project" value="UniProtKB-ARBA"/>
</dbReference>
<dbReference type="Pfam" id="PF00493">
    <property type="entry name" value="MCM"/>
    <property type="match status" value="1"/>
</dbReference>
<dbReference type="InterPro" id="IPR008045">
    <property type="entry name" value="MCM2"/>
</dbReference>
<dbReference type="Proteomes" id="UP000274922">
    <property type="component" value="Unassembled WGS sequence"/>
</dbReference>
<dbReference type="Gene3D" id="3.40.50.300">
    <property type="entry name" value="P-loop containing nucleotide triphosphate hydrolases"/>
    <property type="match status" value="1"/>
</dbReference>
<evidence type="ECO:0000259" key="17">
    <source>
        <dbReference type="PROSITE" id="PS50051"/>
    </source>
</evidence>
<dbReference type="GO" id="GO:0008270">
    <property type="term" value="F:zinc ion binding"/>
    <property type="evidence" value="ECO:0007669"/>
    <property type="project" value="UniProtKB-KW"/>
</dbReference>
<dbReference type="GO" id="GO:0005524">
    <property type="term" value="F:ATP binding"/>
    <property type="evidence" value="ECO:0007669"/>
    <property type="project" value="UniProtKB-KW"/>
</dbReference>
<dbReference type="InterPro" id="IPR033762">
    <property type="entry name" value="MCM_OB"/>
</dbReference>
<dbReference type="Pfam" id="PF12619">
    <property type="entry name" value="MCM2_N"/>
    <property type="match status" value="1"/>
</dbReference>
<comment type="subcellular location">
    <subcellularLocation>
        <location evidence="1">Nucleus</location>
    </subcellularLocation>
</comment>
<dbReference type="InterPro" id="IPR001208">
    <property type="entry name" value="MCM_dom"/>
</dbReference>
<keyword evidence="6" id="KW-0479">Metal-binding</keyword>
<evidence type="ECO:0000256" key="5">
    <source>
        <dbReference type="ARBA" id="ARBA00022705"/>
    </source>
</evidence>
<name>A0A4P9X974_9FUNG</name>
<keyword evidence="14" id="KW-0539">Nucleus</keyword>
<dbReference type="GO" id="GO:1902975">
    <property type="term" value="P:mitotic DNA replication initiation"/>
    <property type="evidence" value="ECO:0007669"/>
    <property type="project" value="TreeGrafter"/>
</dbReference>
<dbReference type="InterPro" id="IPR027925">
    <property type="entry name" value="MCM_N"/>
</dbReference>
<dbReference type="PROSITE" id="PS00847">
    <property type="entry name" value="MCM_1"/>
    <property type="match status" value="1"/>
</dbReference>
<evidence type="ECO:0000256" key="13">
    <source>
        <dbReference type="ARBA" id="ARBA00023125"/>
    </source>
</evidence>